<evidence type="ECO:0000259" key="3">
    <source>
        <dbReference type="PROSITE" id="PS50222"/>
    </source>
</evidence>
<dbReference type="InterPro" id="IPR050145">
    <property type="entry name" value="Centrin_CML-like"/>
</dbReference>
<dbReference type="EMBL" id="JAANIT010002141">
    <property type="protein sequence ID" value="KAG1537385.1"/>
    <property type="molecule type" value="Genomic_DNA"/>
</dbReference>
<name>A0A9P6Y1N5_RHIOR</name>
<dbReference type="AlphaFoldDB" id="A0A9P6Y1N5"/>
<dbReference type="SMART" id="SM00054">
    <property type="entry name" value="EFh"/>
    <property type="match status" value="5"/>
</dbReference>
<feature type="domain" description="EF-hand" evidence="3">
    <location>
        <begin position="80"/>
        <end position="115"/>
    </location>
</feature>
<dbReference type="Pfam" id="PF13499">
    <property type="entry name" value="EF-hand_7"/>
    <property type="match status" value="2"/>
</dbReference>
<proteinExistence type="predicted"/>
<dbReference type="InterPro" id="IPR018247">
    <property type="entry name" value="EF_Hand_1_Ca_BS"/>
</dbReference>
<feature type="domain" description="EF-hand" evidence="3">
    <location>
        <begin position="231"/>
        <end position="258"/>
    </location>
</feature>
<dbReference type="InterPro" id="IPR002048">
    <property type="entry name" value="EF_hand_dom"/>
</dbReference>
<dbReference type="PANTHER" id="PTHR23050">
    <property type="entry name" value="CALCIUM BINDING PROTEIN"/>
    <property type="match status" value="1"/>
</dbReference>
<reference evidence="4" key="1">
    <citation type="journal article" date="2020" name="Microb. Genom.">
        <title>Genetic diversity of clinical and environmental Mucorales isolates obtained from an investigation of mucormycosis cases among solid organ transplant recipients.</title>
        <authorList>
            <person name="Nguyen M.H."/>
            <person name="Kaul D."/>
            <person name="Muto C."/>
            <person name="Cheng S.J."/>
            <person name="Richter R.A."/>
            <person name="Bruno V.M."/>
            <person name="Liu G."/>
            <person name="Beyhan S."/>
            <person name="Sundermann A.J."/>
            <person name="Mounaud S."/>
            <person name="Pasculle A.W."/>
            <person name="Nierman W.C."/>
            <person name="Driscoll E."/>
            <person name="Cumbie R."/>
            <person name="Clancy C.J."/>
            <person name="Dupont C.L."/>
        </authorList>
    </citation>
    <scope>NUCLEOTIDE SEQUENCE</scope>
    <source>
        <strain evidence="4">GL16</strain>
    </source>
</reference>
<dbReference type="SUPFAM" id="SSF47473">
    <property type="entry name" value="EF-hand"/>
    <property type="match status" value="2"/>
</dbReference>
<evidence type="ECO:0000313" key="5">
    <source>
        <dbReference type="Proteomes" id="UP000717996"/>
    </source>
</evidence>
<feature type="domain" description="EF-hand" evidence="3">
    <location>
        <begin position="44"/>
        <end position="79"/>
    </location>
</feature>
<dbReference type="PROSITE" id="PS00018">
    <property type="entry name" value="EF_HAND_1"/>
    <property type="match status" value="4"/>
</dbReference>
<keyword evidence="1" id="KW-0677">Repeat</keyword>
<dbReference type="InterPro" id="IPR011992">
    <property type="entry name" value="EF-hand-dom_pair"/>
</dbReference>
<keyword evidence="2" id="KW-0106">Calcium</keyword>
<evidence type="ECO:0000256" key="1">
    <source>
        <dbReference type="ARBA" id="ARBA00022737"/>
    </source>
</evidence>
<evidence type="ECO:0000313" key="4">
    <source>
        <dbReference type="EMBL" id="KAG1537385.1"/>
    </source>
</evidence>
<dbReference type="FunFam" id="1.10.238.10:FF:000001">
    <property type="entry name" value="Calmodulin 1"/>
    <property type="match status" value="1"/>
</dbReference>
<gene>
    <name evidence="4" type="ORF">G6F51_010406</name>
</gene>
<comment type="caution">
    <text evidence="4">The sequence shown here is derived from an EMBL/GenBank/DDBJ whole genome shotgun (WGS) entry which is preliminary data.</text>
</comment>
<dbReference type="Gene3D" id="1.10.238.10">
    <property type="entry name" value="EF-hand"/>
    <property type="match status" value="3"/>
</dbReference>
<accession>A0A9P6Y1N5</accession>
<dbReference type="PROSITE" id="PS50222">
    <property type="entry name" value="EF_HAND_2"/>
    <property type="match status" value="4"/>
</dbReference>
<dbReference type="GO" id="GO:0005509">
    <property type="term" value="F:calcium ion binding"/>
    <property type="evidence" value="ECO:0007669"/>
    <property type="project" value="InterPro"/>
</dbReference>
<feature type="domain" description="EF-hand" evidence="3">
    <location>
        <begin position="191"/>
        <end position="226"/>
    </location>
</feature>
<dbReference type="FunFam" id="1.10.238.10:FF:000003">
    <property type="entry name" value="Calmodulin A"/>
    <property type="match status" value="1"/>
</dbReference>
<dbReference type="OrthoDB" id="26525at2759"/>
<protein>
    <recommendedName>
        <fullName evidence="3">EF-hand domain-containing protein</fullName>
    </recommendedName>
</protein>
<dbReference type="CDD" id="cd00051">
    <property type="entry name" value="EFh"/>
    <property type="match status" value="2"/>
</dbReference>
<dbReference type="Proteomes" id="UP000717996">
    <property type="component" value="Unassembled WGS sequence"/>
</dbReference>
<sequence length="258" mass="29879">MNIDNTAAVTSMVNQVSKDNNSLNFEEFATLMRPTLSDPHKMNKKQEELKEAFDAFDKDGDGLINQVELQAMMEKLGDKISLDEAKLLIEEVDLDKDGGVNFNEFSAMMGIPVNNNPPKTRAEFFQIYAKKKDYIQLEQLQQILLDLGITITLETISQIIDLNQDKKIDFYEFIVAISYYIPPIHTTTIKRQDQELLRCFLYFDKDHDGRISQLELEDVMKKLNAKLSPYEIKEMMKTADMNKDGFVDFDEFKQLLTY</sequence>
<organism evidence="4 5">
    <name type="scientific">Rhizopus oryzae</name>
    <name type="common">Mucormycosis agent</name>
    <name type="synonym">Rhizopus arrhizus var. delemar</name>
    <dbReference type="NCBI Taxonomy" id="64495"/>
    <lineage>
        <taxon>Eukaryota</taxon>
        <taxon>Fungi</taxon>
        <taxon>Fungi incertae sedis</taxon>
        <taxon>Mucoromycota</taxon>
        <taxon>Mucoromycotina</taxon>
        <taxon>Mucoromycetes</taxon>
        <taxon>Mucorales</taxon>
        <taxon>Mucorineae</taxon>
        <taxon>Rhizopodaceae</taxon>
        <taxon>Rhizopus</taxon>
    </lineage>
</organism>
<evidence type="ECO:0000256" key="2">
    <source>
        <dbReference type="ARBA" id="ARBA00022837"/>
    </source>
</evidence>